<gene>
    <name evidence="2" type="primary">ORF55632</name>
</gene>
<evidence type="ECO:0000313" key="2">
    <source>
        <dbReference type="EMBL" id="CEK65618.1"/>
    </source>
</evidence>
<protein>
    <submittedName>
        <fullName evidence="2">Uncharacterized protein</fullName>
    </submittedName>
</protein>
<feature type="region of interest" description="Disordered" evidence="1">
    <location>
        <begin position="87"/>
        <end position="114"/>
    </location>
</feature>
<organism evidence="2">
    <name type="scientific">Arion vulgaris</name>
    <dbReference type="NCBI Taxonomy" id="1028688"/>
    <lineage>
        <taxon>Eukaryota</taxon>
        <taxon>Metazoa</taxon>
        <taxon>Spiralia</taxon>
        <taxon>Lophotrochozoa</taxon>
        <taxon>Mollusca</taxon>
        <taxon>Gastropoda</taxon>
        <taxon>Heterobranchia</taxon>
        <taxon>Euthyneura</taxon>
        <taxon>Panpulmonata</taxon>
        <taxon>Eupulmonata</taxon>
        <taxon>Stylommatophora</taxon>
        <taxon>Helicina</taxon>
        <taxon>Arionoidea</taxon>
        <taxon>Arionidae</taxon>
        <taxon>Arion</taxon>
    </lineage>
</organism>
<sequence length="182" mass="20297">LTEINKSTAVKDVPFLCQRDQMTQSVNIPPLPPFTSDQSNKIFQHSLPSCDDPSILSKSGKPYDGLKKIKKKRTKDRNVQSQQFCNTVRHSSPSPKHQFLKVGESNKDLGGPQKSECALKDKEVIVRPLRPTDKKHRAHPNMTRQHARLSDSLNCNKIMTRSAGDSAAVYGNADVYRSIGGE</sequence>
<name>A0A0B6ZAV1_9EUPU</name>
<dbReference type="EMBL" id="HACG01018753">
    <property type="protein sequence ID" value="CEK65618.1"/>
    <property type="molecule type" value="Transcribed_RNA"/>
</dbReference>
<dbReference type="AlphaFoldDB" id="A0A0B6ZAV1"/>
<reference evidence="2" key="1">
    <citation type="submission" date="2014-12" db="EMBL/GenBank/DDBJ databases">
        <title>Insight into the proteome of Arion vulgaris.</title>
        <authorList>
            <person name="Aradska J."/>
            <person name="Bulat T."/>
            <person name="Smidak R."/>
            <person name="Sarate P."/>
            <person name="Gangsoo J."/>
            <person name="Sialana F."/>
            <person name="Bilban M."/>
            <person name="Lubec G."/>
        </authorList>
    </citation>
    <scope>NUCLEOTIDE SEQUENCE</scope>
    <source>
        <tissue evidence="2">Skin</tissue>
    </source>
</reference>
<proteinExistence type="predicted"/>
<evidence type="ECO:0000256" key="1">
    <source>
        <dbReference type="SAM" id="MobiDB-lite"/>
    </source>
</evidence>
<feature type="non-terminal residue" evidence="2">
    <location>
        <position position="1"/>
    </location>
</feature>
<feature type="non-terminal residue" evidence="2">
    <location>
        <position position="182"/>
    </location>
</feature>
<accession>A0A0B6ZAV1</accession>